<evidence type="ECO:0000259" key="1">
    <source>
        <dbReference type="Pfam" id="PF06114"/>
    </source>
</evidence>
<comment type="caution">
    <text evidence="2">The sequence shown here is derived from an EMBL/GenBank/DDBJ whole genome shotgun (WGS) entry which is preliminary data.</text>
</comment>
<gene>
    <name evidence="2" type="ORF">WA1_01495</name>
</gene>
<dbReference type="AlphaFoldDB" id="A0A139XGN0"/>
<dbReference type="Gene3D" id="1.10.10.2910">
    <property type="match status" value="1"/>
</dbReference>
<reference evidence="2 3" key="1">
    <citation type="journal article" date="2013" name="Genome Biol. Evol.">
        <title>Genomes of Stigonematalean cyanobacteria (subsection V) and the evolution of oxygenic photosynthesis from prokaryotes to plastids.</title>
        <authorList>
            <person name="Dagan T."/>
            <person name="Roettger M."/>
            <person name="Stucken K."/>
            <person name="Landan G."/>
            <person name="Koch R."/>
            <person name="Major P."/>
            <person name="Gould S.B."/>
            <person name="Goremykin V.V."/>
            <person name="Rippka R."/>
            <person name="Tandeau de Marsac N."/>
            <person name="Gugger M."/>
            <person name="Lockhart P.J."/>
            <person name="Allen J.F."/>
            <person name="Brune I."/>
            <person name="Maus I."/>
            <person name="Puhler A."/>
            <person name="Martin W.F."/>
        </authorList>
    </citation>
    <scope>NUCLEOTIDE SEQUENCE [LARGE SCALE GENOMIC DNA]</scope>
    <source>
        <strain evidence="2 3">PCC 7110</strain>
    </source>
</reference>
<dbReference type="Pfam" id="PF06114">
    <property type="entry name" value="Peptidase_M78"/>
    <property type="match status" value="1"/>
</dbReference>
<organism evidence="2 3">
    <name type="scientific">Scytonema hofmannii PCC 7110</name>
    <dbReference type="NCBI Taxonomy" id="128403"/>
    <lineage>
        <taxon>Bacteria</taxon>
        <taxon>Bacillati</taxon>
        <taxon>Cyanobacteriota</taxon>
        <taxon>Cyanophyceae</taxon>
        <taxon>Nostocales</taxon>
        <taxon>Scytonemataceae</taxon>
        <taxon>Scytonema</taxon>
    </lineage>
</organism>
<dbReference type="Proteomes" id="UP000076925">
    <property type="component" value="Unassembled WGS sequence"/>
</dbReference>
<dbReference type="EMBL" id="ANNX02000012">
    <property type="protein sequence ID" value="KYC43855.1"/>
    <property type="molecule type" value="Genomic_DNA"/>
</dbReference>
<keyword evidence="3" id="KW-1185">Reference proteome</keyword>
<sequence>MNIFKQYQFIPKSEIERQANDLLARMQATPKYSPRWPFDATRVADFLDIGVVWDSIPPDEQGPIAALILPTEREIVINQDVPGLHGGYGESTLAHEIGHWELHINHNVLGSCVERLEQGIEVNMPPFLCRNVSRQLKKIEWQAQYFASCLLMPQSKLEEKSKGRDLTKESHLDAIAHELGVTKRNLKHRLKDLDWIYIPENSKQIYLCDNAPSRETGAFK</sequence>
<dbReference type="OrthoDB" id="9816277at2"/>
<feature type="domain" description="IrrE N-terminal-like" evidence="1">
    <location>
        <begin position="91"/>
        <end position="191"/>
    </location>
</feature>
<dbReference type="InterPro" id="IPR010359">
    <property type="entry name" value="IrrE_HExxH"/>
</dbReference>
<proteinExistence type="predicted"/>
<protein>
    <submittedName>
        <fullName evidence="2">Zn peptidase</fullName>
    </submittedName>
</protein>
<evidence type="ECO:0000313" key="3">
    <source>
        <dbReference type="Proteomes" id="UP000076925"/>
    </source>
</evidence>
<dbReference type="RefSeq" id="WP_017748674.1">
    <property type="nucleotide sequence ID" value="NZ_KQ976354.1"/>
</dbReference>
<dbReference type="STRING" id="128403.WA1_01495"/>
<evidence type="ECO:0000313" key="2">
    <source>
        <dbReference type="EMBL" id="KYC43855.1"/>
    </source>
</evidence>
<name>A0A139XGN0_9CYAN</name>
<accession>A0A139XGN0</accession>